<evidence type="ECO:0000256" key="2">
    <source>
        <dbReference type="ARBA" id="ARBA00022801"/>
    </source>
</evidence>
<dbReference type="RefSeq" id="WP_183717912.1">
    <property type="nucleotide sequence ID" value="NZ_JACHGO010000002.1"/>
</dbReference>
<dbReference type="PANTHER" id="PTHR31793:SF27">
    <property type="entry name" value="NOVEL THIOESTERASE SUPERFAMILY DOMAIN AND SAPOSIN A-TYPE DOMAIN CONTAINING PROTEIN (0610012H03RIK)"/>
    <property type="match status" value="1"/>
</dbReference>
<dbReference type="InterPro" id="IPR029069">
    <property type="entry name" value="HotDog_dom_sf"/>
</dbReference>
<dbReference type="AlphaFoldDB" id="A0A7W8BYX0"/>
<dbReference type="EMBL" id="JACHGO010000002">
    <property type="protein sequence ID" value="MBB5142508.1"/>
    <property type="molecule type" value="Genomic_DNA"/>
</dbReference>
<dbReference type="SUPFAM" id="SSF54637">
    <property type="entry name" value="Thioesterase/thiol ester dehydrase-isomerase"/>
    <property type="match status" value="1"/>
</dbReference>
<evidence type="ECO:0000313" key="4">
    <source>
        <dbReference type="EMBL" id="MBB5142508.1"/>
    </source>
</evidence>
<reference evidence="4 5" key="1">
    <citation type="submission" date="2020-08" db="EMBL/GenBank/DDBJ databases">
        <title>Genomic Encyclopedia of Type Strains, Phase IV (KMG-IV): sequencing the most valuable type-strain genomes for metagenomic binning, comparative biology and taxonomic classification.</title>
        <authorList>
            <person name="Goeker M."/>
        </authorList>
    </citation>
    <scope>NUCLEOTIDE SEQUENCE [LARGE SCALE GENOMIC DNA]</scope>
    <source>
        <strain evidence="4 5">DSM 11275</strain>
    </source>
</reference>
<comment type="similarity">
    <text evidence="1">Belongs to the 4-hydroxybenzoyl-CoA thioesterase family.</text>
</comment>
<dbReference type="InterPro" id="IPR002864">
    <property type="entry name" value="Acyl-ACP_thioesterase_NHD"/>
</dbReference>
<protein>
    <submittedName>
        <fullName evidence="4">Acyl-CoA thioester hydrolase</fullName>
        <ecNumber evidence="4">3.1.2.-</ecNumber>
    </submittedName>
</protein>
<dbReference type="Proteomes" id="UP000539075">
    <property type="component" value="Unassembled WGS sequence"/>
</dbReference>
<organism evidence="4 5">
    <name type="scientific">Desulfovibrio intestinalis</name>
    <dbReference type="NCBI Taxonomy" id="58621"/>
    <lineage>
        <taxon>Bacteria</taxon>
        <taxon>Pseudomonadati</taxon>
        <taxon>Thermodesulfobacteriota</taxon>
        <taxon>Desulfovibrionia</taxon>
        <taxon>Desulfovibrionales</taxon>
        <taxon>Desulfovibrionaceae</taxon>
        <taxon>Desulfovibrio</taxon>
    </lineage>
</organism>
<comment type="caution">
    <text evidence="4">The sequence shown here is derived from an EMBL/GenBank/DDBJ whole genome shotgun (WGS) entry which is preliminary data.</text>
</comment>
<sequence>MAGFEQKIHISEHDIDRQGRVNNVCYVLWMQDIATAHTASKGWDVARYEALGQGWVVRQHSVTYKRPALLGDVISATTWIATFASRQCMRRYLFVRESDNAVLVEAETQWVYIDITSGKPVRVPEALIAAFTDHDE</sequence>
<dbReference type="PANTHER" id="PTHR31793">
    <property type="entry name" value="4-HYDROXYBENZOYL-COA THIOESTERASE FAMILY MEMBER"/>
    <property type="match status" value="1"/>
</dbReference>
<dbReference type="GO" id="GO:0006633">
    <property type="term" value="P:fatty acid biosynthetic process"/>
    <property type="evidence" value="ECO:0007669"/>
    <property type="project" value="InterPro"/>
</dbReference>
<dbReference type="InterPro" id="IPR050563">
    <property type="entry name" value="4-hydroxybenzoyl-CoA_TE"/>
</dbReference>
<gene>
    <name evidence="4" type="ORF">HNQ38_000587</name>
</gene>
<accession>A0A7W8BYX0</accession>
<evidence type="ECO:0000259" key="3">
    <source>
        <dbReference type="Pfam" id="PF01643"/>
    </source>
</evidence>
<dbReference type="Gene3D" id="3.10.129.10">
    <property type="entry name" value="Hotdog Thioesterase"/>
    <property type="match status" value="1"/>
</dbReference>
<dbReference type="GO" id="GO:0047617">
    <property type="term" value="F:fatty acyl-CoA hydrolase activity"/>
    <property type="evidence" value="ECO:0007669"/>
    <property type="project" value="TreeGrafter"/>
</dbReference>
<keyword evidence="5" id="KW-1185">Reference proteome</keyword>
<dbReference type="Pfam" id="PF01643">
    <property type="entry name" value="Acyl-ACP_TE"/>
    <property type="match status" value="1"/>
</dbReference>
<proteinExistence type="inferred from homology"/>
<name>A0A7W8BYX0_9BACT</name>
<dbReference type="EC" id="3.1.2.-" evidence="4"/>
<keyword evidence="2 4" id="KW-0378">Hydrolase</keyword>
<dbReference type="CDD" id="cd00586">
    <property type="entry name" value="4HBT"/>
    <property type="match status" value="1"/>
</dbReference>
<evidence type="ECO:0000313" key="5">
    <source>
        <dbReference type="Proteomes" id="UP000539075"/>
    </source>
</evidence>
<evidence type="ECO:0000256" key="1">
    <source>
        <dbReference type="ARBA" id="ARBA00005953"/>
    </source>
</evidence>
<feature type="domain" description="Acyl-ACP thioesterase N-terminal hotdog" evidence="3">
    <location>
        <begin position="7"/>
        <end position="130"/>
    </location>
</feature>